<organism evidence="3 4">
    <name type="scientific">Palleronia pelagia</name>
    <dbReference type="NCBI Taxonomy" id="387096"/>
    <lineage>
        <taxon>Bacteria</taxon>
        <taxon>Pseudomonadati</taxon>
        <taxon>Pseudomonadota</taxon>
        <taxon>Alphaproteobacteria</taxon>
        <taxon>Rhodobacterales</taxon>
        <taxon>Roseobacteraceae</taxon>
        <taxon>Palleronia</taxon>
    </lineage>
</organism>
<reference evidence="4" key="1">
    <citation type="submission" date="2016-10" db="EMBL/GenBank/DDBJ databases">
        <authorList>
            <person name="Varghese N."/>
            <person name="Submissions S."/>
        </authorList>
    </citation>
    <scope>NUCLEOTIDE SEQUENCE [LARGE SCALE GENOMIC DNA]</scope>
    <source>
        <strain evidence="4">DSM 26893</strain>
    </source>
</reference>
<dbReference type="Gene3D" id="3.10.350.10">
    <property type="entry name" value="LysM domain"/>
    <property type="match status" value="1"/>
</dbReference>
<feature type="compositionally biased region" description="Low complexity" evidence="1">
    <location>
        <begin position="341"/>
        <end position="360"/>
    </location>
</feature>
<feature type="compositionally biased region" description="Polar residues" evidence="1">
    <location>
        <begin position="118"/>
        <end position="131"/>
    </location>
</feature>
<feature type="compositionally biased region" description="Polar residues" evidence="1">
    <location>
        <begin position="30"/>
        <end position="46"/>
    </location>
</feature>
<feature type="compositionally biased region" description="Acidic residues" evidence="1">
    <location>
        <begin position="100"/>
        <end position="109"/>
    </location>
</feature>
<dbReference type="Gene3D" id="2.60.40.10">
    <property type="entry name" value="Immunoglobulins"/>
    <property type="match status" value="1"/>
</dbReference>
<dbReference type="PANTHER" id="PTHR34700">
    <property type="entry name" value="POTASSIUM BINDING PROTEIN KBP"/>
    <property type="match status" value="1"/>
</dbReference>
<accession>A0A1H8AC99</accession>
<dbReference type="InterPro" id="IPR052196">
    <property type="entry name" value="Bact_Kbp"/>
</dbReference>
<feature type="compositionally biased region" description="Polar residues" evidence="1">
    <location>
        <begin position="76"/>
        <end position="90"/>
    </location>
</feature>
<dbReference type="InterPro" id="IPR013783">
    <property type="entry name" value="Ig-like_fold"/>
</dbReference>
<dbReference type="AlphaFoldDB" id="A0A1H8AC99"/>
<protein>
    <submittedName>
        <fullName evidence="3">Nucleoid-associated protein YgaU, contains BON and LysM domains</fullName>
    </submittedName>
</protein>
<dbReference type="PANTHER" id="PTHR34700:SF4">
    <property type="entry name" value="PHAGE-LIKE ELEMENT PBSX PROTEIN XKDP"/>
    <property type="match status" value="1"/>
</dbReference>
<dbReference type="CDD" id="cd00118">
    <property type="entry name" value="LysM"/>
    <property type="match status" value="1"/>
</dbReference>
<dbReference type="InterPro" id="IPR018392">
    <property type="entry name" value="LysM"/>
</dbReference>
<evidence type="ECO:0000313" key="3">
    <source>
        <dbReference type="EMBL" id="SEM67544.1"/>
    </source>
</evidence>
<gene>
    <name evidence="3" type="ORF">SAMN04488011_10179</name>
</gene>
<dbReference type="Pfam" id="PF01476">
    <property type="entry name" value="LysM"/>
    <property type="match status" value="1"/>
</dbReference>
<feature type="region of interest" description="Disordered" evidence="1">
    <location>
        <begin position="219"/>
        <end position="259"/>
    </location>
</feature>
<dbReference type="InterPro" id="IPR036779">
    <property type="entry name" value="LysM_dom_sf"/>
</dbReference>
<keyword evidence="4" id="KW-1185">Reference proteome</keyword>
<proteinExistence type="predicted"/>
<dbReference type="PROSITE" id="PS51782">
    <property type="entry name" value="LYSM"/>
    <property type="match status" value="1"/>
</dbReference>
<feature type="region of interest" description="Disordered" evidence="1">
    <location>
        <begin position="25"/>
        <end position="131"/>
    </location>
</feature>
<feature type="region of interest" description="Disordered" evidence="1">
    <location>
        <begin position="276"/>
        <end position="364"/>
    </location>
</feature>
<evidence type="ECO:0000313" key="4">
    <source>
        <dbReference type="Proteomes" id="UP000199372"/>
    </source>
</evidence>
<sequence length="541" mass="54386">MTAQVVRLAAVAVSLSLVGLVVFGPESDLSPRQTSEPLDPSSNESATPEPVQTADAAGEDAVTPSREAAASVGQDAATTEGVSMPGTVSSDAPGPSAEAPETDTVEADTADLSGSAPDATSNDQNSETSESARAINVDLFRVEPDGSGILAGSGRPGARFDLLLDGQVVGDATAGDDGGFVSFFTLPASDAPQVLRLSGEGASSDSFMIQPLRAPSAAPAVADANVDTPEDARPETAGAAARSLDAPSSTGGDPATALDAGTTDVVAGLTPDVATPAVPPLATGDAGALANDPSETAATESGGPAGTPPPPSVPAAAQPAPGPDAPSVAVDTLPDAPEASAPPVQTGPVATATAPGDAAPPAAPRVIRAGRDGVAVVQDGDTARPEALSDLSIDTITYADGGAVRLGGRGNAGGQVRVYVDNAPVELATTAPDGQWRADLPRLDPRVYTLRVDQIDADGRVTSRAETPFRPETQSALARLERDADGNEVALVTVQPGFTLWRIADENYGDGFAYVRVFDANSDKIRDPDLIYPGQVFTVPQ</sequence>
<name>A0A1H8AC99_9RHOB</name>
<dbReference type="Proteomes" id="UP000199372">
    <property type="component" value="Unassembled WGS sequence"/>
</dbReference>
<feature type="domain" description="LysM" evidence="2">
    <location>
        <begin position="490"/>
        <end position="539"/>
    </location>
</feature>
<evidence type="ECO:0000256" key="1">
    <source>
        <dbReference type="SAM" id="MobiDB-lite"/>
    </source>
</evidence>
<dbReference type="EMBL" id="FOCM01000001">
    <property type="protein sequence ID" value="SEM67544.1"/>
    <property type="molecule type" value="Genomic_DNA"/>
</dbReference>
<evidence type="ECO:0000259" key="2">
    <source>
        <dbReference type="PROSITE" id="PS51782"/>
    </source>
</evidence>